<keyword evidence="2" id="KW-1185">Reference proteome</keyword>
<comment type="caution">
    <text evidence="1">The sequence shown here is derived from an EMBL/GenBank/DDBJ whole genome shotgun (WGS) entry which is preliminary data.</text>
</comment>
<evidence type="ECO:0000313" key="1">
    <source>
        <dbReference type="EMBL" id="MFL9879257.1"/>
    </source>
</evidence>
<accession>A0ABW8Z8I5</accession>
<protein>
    <submittedName>
        <fullName evidence="1">Uncharacterized protein</fullName>
    </submittedName>
</protein>
<sequence length="73" mass="8063">MRQRQEIQAVPRQAGLITKLPASHVKPLQQFGAAFSFFFSLCASHFTDGVGRCEDDLARYCSMGTAPATKRSE</sequence>
<proteinExistence type="predicted"/>
<dbReference type="Proteomes" id="UP001629214">
    <property type="component" value="Unassembled WGS sequence"/>
</dbReference>
<organism evidence="1 2">
    <name type="scientific">Herbaspirillum rhizosphaerae</name>
    <dbReference type="NCBI Taxonomy" id="346179"/>
    <lineage>
        <taxon>Bacteria</taxon>
        <taxon>Pseudomonadati</taxon>
        <taxon>Pseudomonadota</taxon>
        <taxon>Betaproteobacteria</taxon>
        <taxon>Burkholderiales</taxon>
        <taxon>Oxalobacteraceae</taxon>
        <taxon>Herbaspirillum</taxon>
    </lineage>
</organism>
<dbReference type="EMBL" id="JAQQFR010000007">
    <property type="protein sequence ID" value="MFL9879257.1"/>
    <property type="molecule type" value="Genomic_DNA"/>
</dbReference>
<reference evidence="1 2" key="1">
    <citation type="journal article" date="2024" name="Chem. Sci.">
        <title>Discovery of megapolipeptins by genome mining of a Burkholderiales bacteria collection.</title>
        <authorList>
            <person name="Paulo B.S."/>
            <person name="Recchia M.J.J."/>
            <person name="Lee S."/>
            <person name="Fergusson C.H."/>
            <person name="Romanowski S.B."/>
            <person name="Hernandez A."/>
            <person name="Krull N."/>
            <person name="Liu D.Y."/>
            <person name="Cavanagh H."/>
            <person name="Bos A."/>
            <person name="Gray C.A."/>
            <person name="Murphy B.T."/>
            <person name="Linington R.G."/>
            <person name="Eustaquio A.S."/>
        </authorList>
    </citation>
    <scope>NUCLEOTIDE SEQUENCE [LARGE SCALE GENOMIC DNA]</scope>
    <source>
        <strain evidence="1 2">RL21-008-BIB-B</strain>
    </source>
</reference>
<name>A0ABW8Z8I5_9BURK</name>
<evidence type="ECO:0000313" key="2">
    <source>
        <dbReference type="Proteomes" id="UP001629214"/>
    </source>
</evidence>
<gene>
    <name evidence="1" type="ORF">PQR63_12740</name>
</gene>